<sequence>MNITEQKEQIFDPFKFLAKYIKYWPYIAVSVFLALIAAYLVNKSTPPIYQANAKFFIKEENNNNILNLTGLNRQFNQNMEQWIINQGIFLKSKPVAERALARLDFNVDYYAPGFFRDSELYKSSPIHVEVDWEHAQIMGDKIKIAWTGNDTYSISFPGKEYYHYIPDGSGTDVDLSEQPEIAAKFQEFTEHELLKIKVTLTKNVAEGEVLINLRSKGSLLSEYSGDNLLVFAVEQMSSVLGLTLNTSHPQKGADYLNSLMQVFLDMELEEKNRISRNTVEFIDSQIEGVADSLSYFENNLQSFRASNRTYNIASESNTVFQQLTQLESEISRERFNRDYFEEVKSYLQKGTFEQIIAPSGLGISDPTLNSLIGNLITLQSERSNLLFSQTEASPRVRELNRKIQDTSSSILELIRNLSNSSQMKINDLESRINSINRQFSRLPSTEQNLVRIQRGRNLNESIYNYLMQRRAEAAISLASSVTSNKIVEYAQPSNNPIKAKQQLVYVVYMGIGFVLPVLLIAFFVIIDKRIKDPKELEQRLLMPLLAKIPQNKSDNTLVVLKEPRSALAEAFRALKTNISFVVPLDRQLTIAVSSTLAGEGKTFTAINLASIYALNQRKTILVSCDMFKPNAMRDFELKSKIGLSNYLSQQVDSELAIIQNTENPYLDVIYAGAIPPNPSDLLGSERFASLIKQLKNSYDVIVLDTPPVGLISQSLEVTKHVDLIAFVLRHNFSENSFVEDLNDLKRKRGIQHLYAILNAVPAKDMTYRGYNYGYYDDGKSKKKKTSSVAKA</sequence>
<evidence type="ECO:0000256" key="4">
    <source>
        <dbReference type="ARBA" id="ARBA00022741"/>
    </source>
</evidence>
<keyword evidence="3" id="KW-0808">Transferase</keyword>
<keyword evidence="5" id="KW-0418">Kinase</keyword>
<feature type="transmembrane region" description="Helical" evidence="10">
    <location>
        <begin position="503"/>
        <end position="526"/>
    </location>
</feature>
<dbReference type="InterPro" id="IPR027417">
    <property type="entry name" value="P-loop_NTPase"/>
</dbReference>
<gene>
    <name evidence="13" type="ORF">C943_01353</name>
</gene>
<dbReference type="Pfam" id="PF13807">
    <property type="entry name" value="GNVR"/>
    <property type="match status" value="1"/>
</dbReference>
<feature type="domain" description="Tyrosine-protein kinase G-rich" evidence="12">
    <location>
        <begin position="445"/>
        <end position="519"/>
    </location>
</feature>
<dbReference type="EMBL" id="AMZY02000014">
    <property type="protein sequence ID" value="EMS32091.1"/>
    <property type="molecule type" value="Genomic_DNA"/>
</dbReference>
<feature type="coiled-coil region" evidence="9">
    <location>
        <begin position="396"/>
        <end position="438"/>
    </location>
</feature>
<dbReference type="PANTHER" id="PTHR32309">
    <property type="entry name" value="TYROSINE-PROTEIN KINASE"/>
    <property type="match status" value="1"/>
</dbReference>
<keyword evidence="4" id="KW-0547">Nucleotide-binding</keyword>
<evidence type="ECO:0000256" key="6">
    <source>
        <dbReference type="ARBA" id="ARBA00022840"/>
    </source>
</evidence>
<evidence type="ECO:0000313" key="13">
    <source>
        <dbReference type="EMBL" id="EMS32091.1"/>
    </source>
</evidence>
<dbReference type="GO" id="GO:0005524">
    <property type="term" value="F:ATP binding"/>
    <property type="evidence" value="ECO:0007669"/>
    <property type="project" value="UniProtKB-KW"/>
</dbReference>
<dbReference type="eggNOG" id="COG0489">
    <property type="taxonomic scope" value="Bacteria"/>
</dbReference>
<evidence type="ECO:0000256" key="2">
    <source>
        <dbReference type="ARBA" id="ARBA00011903"/>
    </source>
</evidence>
<keyword evidence="14" id="KW-1185">Reference proteome</keyword>
<proteinExistence type="inferred from homology"/>
<keyword evidence="10" id="KW-0812">Transmembrane</keyword>
<dbReference type="GO" id="GO:0005886">
    <property type="term" value="C:plasma membrane"/>
    <property type="evidence" value="ECO:0007669"/>
    <property type="project" value="TreeGrafter"/>
</dbReference>
<dbReference type="InterPro" id="IPR025669">
    <property type="entry name" value="AAA_dom"/>
</dbReference>
<dbReference type="PANTHER" id="PTHR32309:SF13">
    <property type="entry name" value="FERRIC ENTEROBACTIN TRANSPORT PROTEIN FEPE"/>
    <property type="match status" value="1"/>
</dbReference>
<dbReference type="AlphaFoldDB" id="M7Y4A5"/>
<dbReference type="NCBIfam" id="TIGR01007">
    <property type="entry name" value="eps_fam"/>
    <property type="match status" value="1"/>
</dbReference>
<dbReference type="Gene3D" id="3.40.50.300">
    <property type="entry name" value="P-loop containing nucleotide triphosphate hydrolases"/>
    <property type="match status" value="1"/>
</dbReference>
<evidence type="ECO:0000256" key="9">
    <source>
        <dbReference type="SAM" id="Coils"/>
    </source>
</evidence>
<evidence type="ECO:0000259" key="12">
    <source>
        <dbReference type="Pfam" id="PF13807"/>
    </source>
</evidence>
<evidence type="ECO:0000259" key="11">
    <source>
        <dbReference type="Pfam" id="PF13614"/>
    </source>
</evidence>
<dbReference type="InterPro" id="IPR005702">
    <property type="entry name" value="Wzc-like_C"/>
</dbReference>
<dbReference type="SUPFAM" id="SSF52540">
    <property type="entry name" value="P-loop containing nucleoside triphosphate hydrolases"/>
    <property type="match status" value="1"/>
</dbReference>
<keyword evidence="6" id="KW-0067">ATP-binding</keyword>
<evidence type="ECO:0000256" key="3">
    <source>
        <dbReference type="ARBA" id="ARBA00022679"/>
    </source>
</evidence>
<accession>M7Y4A5</accession>
<evidence type="ECO:0000256" key="1">
    <source>
        <dbReference type="ARBA" id="ARBA00007316"/>
    </source>
</evidence>
<feature type="transmembrane region" description="Helical" evidence="10">
    <location>
        <begin position="23"/>
        <end position="41"/>
    </location>
</feature>
<reference evidence="13" key="1">
    <citation type="submission" date="2013-01" db="EMBL/GenBank/DDBJ databases">
        <title>Genome assembly of Mariniradius saccharolyticus AK6.</title>
        <authorList>
            <person name="Vaidya B."/>
            <person name="Khatri I."/>
            <person name="Tanuku N.R.S."/>
            <person name="Subramanian S."/>
            <person name="Pinnaka A."/>
        </authorList>
    </citation>
    <scope>NUCLEOTIDE SEQUENCE [LARGE SCALE GENOMIC DNA]</scope>
    <source>
        <strain evidence="13">AK6</strain>
    </source>
</reference>
<dbReference type="InterPro" id="IPR032807">
    <property type="entry name" value="GNVR"/>
</dbReference>
<dbReference type="STRING" id="1239962.C943_01353"/>
<evidence type="ECO:0000313" key="14">
    <source>
        <dbReference type="Proteomes" id="UP000010953"/>
    </source>
</evidence>
<comment type="similarity">
    <text evidence="1">Belongs to the CpsD/CapB family.</text>
</comment>
<feature type="domain" description="AAA" evidence="11">
    <location>
        <begin position="589"/>
        <end position="708"/>
    </location>
</feature>
<evidence type="ECO:0000256" key="7">
    <source>
        <dbReference type="ARBA" id="ARBA00023137"/>
    </source>
</evidence>
<keyword evidence="7" id="KW-0829">Tyrosine-protein kinase</keyword>
<evidence type="ECO:0000256" key="5">
    <source>
        <dbReference type="ARBA" id="ARBA00022777"/>
    </source>
</evidence>
<dbReference type="CDD" id="cd05387">
    <property type="entry name" value="BY-kinase"/>
    <property type="match status" value="1"/>
</dbReference>
<keyword evidence="10" id="KW-0472">Membrane</keyword>
<dbReference type="Proteomes" id="UP000010953">
    <property type="component" value="Unassembled WGS sequence"/>
</dbReference>
<comment type="caution">
    <text evidence="13">The sequence shown here is derived from an EMBL/GenBank/DDBJ whole genome shotgun (WGS) entry which is preliminary data.</text>
</comment>
<keyword evidence="10" id="KW-1133">Transmembrane helix</keyword>
<dbReference type="InterPro" id="IPR050445">
    <property type="entry name" value="Bact_polysacc_biosynth/exp"/>
</dbReference>
<organism evidence="13 14">
    <name type="scientific">Mariniradius saccharolyticus AK6</name>
    <dbReference type="NCBI Taxonomy" id="1239962"/>
    <lineage>
        <taxon>Bacteria</taxon>
        <taxon>Pseudomonadati</taxon>
        <taxon>Bacteroidota</taxon>
        <taxon>Cytophagia</taxon>
        <taxon>Cytophagales</taxon>
        <taxon>Cyclobacteriaceae</taxon>
        <taxon>Mariniradius</taxon>
    </lineage>
</organism>
<dbReference type="Pfam" id="PF13614">
    <property type="entry name" value="AAA_31"/>
    <property type="match status" value="1"/>
</dbReference>
<comment type="catalytic activity">
    <reaction evidence="8">
        <text>L-tyrosyl-[protein] + ATP = O-phospho-L-tyrosyl-[protein] + ADP + H(+)</text>
        <dbReference type="Rhea" id="RHEA:10596"/>
        <dbReference type="Rhea" id="RHEA-COMP:10136"/>
        <dbReference type="Rhea" id="RHEA-COMP:20101"/>
        <dbReference type="ChEBI" id="CHEBI:15378"/>
        <dbReference type="ChEBI" id="CHEBI:30616"/>
        <dbReference type="ChEBI" id="CHEBI:46858"/>
        <dbReference type="ChEBI" id="CHEBI:61978"/>
        <dbReference type="ChEBI" id="CHEBI:456216"/>
        <dbReference type="EC" id="2.7.10.2"/>
    </reaction>
</comment>
<dbReference type="GO" id="GO:0004715">
    <property type="term" value="F:non-membrane spanning protein tyrosine kinase activity"/>
    <property type="evidence" value="ECO:0007669"/>
    <property type="project" value="UniProtKB-EC"/>
</dbReference>
<protein>
    <recommendedName>
        <fullName evidence="2">non-specific protein-tyrosine kinase</fullName>
        <ecNumber evidence="2">2.7.10.2</ecNumber>
    </recommendedName>
</protein>
<dbReference type="RefSeq" id="WP_008629183.1">
    <property type="nucleotide sequence ID" value="NZ_AMZY02000014.1"/>
</dbReference>
<evidence type="ECO:0000256" key="10">
    <source>
        <dbReference type="SAM" id="Phobius"/>
    </source>
</evidence>
<dbReference type="EC" id="2.7.10.2" evidence="2"/>
<dbReference type="OrthoDB" id="9794577at2"/>
<evidence type="ECO:0000256" key="8">
    <source>
        <dbReference type="ARBA" id="ARBA00051245"/>
    </source>
</evidence>
<dbReference type="eggNOG" id="COG3206">
    <property type="taxonomic scope" value="Bacteria"/>
</dbReference>
<dbReference type="InParanoid" id="M7Y4A5"/>
<name>M7Y4A5_9BACT</name>
<keyword evidence="9" id="KW-0175">Coiled coil</keyword>